<keyword evidence="5 7" id="KW-0472">Membrane</keyword>
<dbReference type="Proteomes" id="UP000217199">
    <property type="component" value="Unassembled WGS sequence"/>
</dbReference>
<keyword evidence="4 7" id="KW-1133">Transmembrane helix</keyword>
<feature type="transmembrane region" description="Helical" evidence="7">
    <location>
        <begin position="228"/>
        <end position="245"/>
    </location>
</feature>
<dbReference type="EMBL" id="NBII01000005">
    <property type="protein sequence ID" value="PAV18620.1"/>
    <property type="molecule type" value="Genomic_DNA"/>
</dbReference>
<evidence type="ECO:0000256" key="3">
    <source>
        <dbReference type="ARBA" id="ARBA00022692"/>
    </source>
</evidence>
<dbReference type="OrthoDB" id="29023at2759"/>
<keyword evidence="9" id="KW-1185">Reference proteome</keyword>
<dbReference type="PANTHER" id="PTHR13317">
    <property type="entry name" value="TRANSMEMBRANE ANTERIOR POSTERIOR TRANSFORMATION PROTEIN 1 HOMOLOG"/>
    <property type="match status" value="1"/>
</dbReference>
<dbReference type="PANTHER" id="PTHR13317:SF4">
    <property type="entry name" value="TRANSMEMBRANE ANTERIOR POSTERIOR TRANSFORMATION PROTEIN 1 HOMOLOG"/>
    <property type="match status" value="1"/>
</dbReference>
<organism evidence="8 9">
    <name type="scientific">Pyrrhoderma noxium</name>
    <dbReference type="NCBI Taxonomy" id="2282107"/>
    <lineage>
        <taxon>Eukaryota</taxon>
        <taxon>Fungi</taxon>
        <taxon>Dikarya</taxon>
        <taxon>Basidiomycota</taxon>
        <taxon>Agaricomycotina</taxon>
        <taxon>Agaricomycetes</taxon>
        <taxon>Hymenochaetales</taxon>
        <taxon>Hymenochaetaceae</taxon>
        <taxon>Pyrrhoderma</taxon>
    </lineage>
</organism>
<evidence type="ECO:0000256" key="5">
    <source>
        <dbReference type="ARBA" id="ARBA00023136"/>
    </source>
</evidence>
<accession>A0A286UG91</accession>
<evidence type="ECO:0000256" key="7">
    <source>
        <dbReference type="SAM" id="Phobius"/>
    </source>
</evidence>
<comment type="subcellular location">
    <subcellularLocation>
        <location evidence="1">Membrane</location>
        <topology evidence="1">Multi-pass membrane protein</topology>
    </subcellularLocation>
</comment>
<feature type="transmembrane region" description="Helical" evidence="7">
    <location>
        <begin position="310"/>
        <end position="329"/>
    </location>
</feature>
<dbReference type="Pfam" id="PF05346">
    <property type="entry name" value="DUF747"/>
    <property type="match status" value="1"/>
</dbReference>
<feature type="transmembrane region" description="Helical" evidence="7">
    <location>
        <begin position="193"/>
        <end position="216"/>
    </location>
</feature>
<comment type="caution">
    <text evidence="8">The sequence shown here is derived from an EMBL/GenBank/DDBJ whole genome shotgun (WGS) entry which is preliminary data.</text>
</comment>
<proteinExistence type="inferred from homology"/>
<evidence type="ECO:0008006" key="10">
    <source>
        <dbReference type="Google" id="ProtNLM"/>
    </source>
</evidence>
<evidence type="ECO:0000256" key="6">
    <source>
        <dbReference type="SAM" id="MobiDB-lite"/>
    </source>
</evidence>
<gene>
    <name evidence="8" type="ORF">PNOK_0546300</name>
</gene>
<evidence type="ECO:0000313" key="9">
    <source>
        <dbReference type="Proteomes" id="UP000217199"/>
    </source>
</evidence>
<feature type="transmembrane region" description="Helical" evidence="7">
    <location>
        <begin position="501"/>
        <end position="522"/>
    </location>
</feature>
<dbReference type="InParanoid" id="A0A286UG91"/>
<protein>
    <recommendedName>
        <fullName evidence="10">DUF747-domain-containing</fullName>
    </recommendedName>
</protein>
<dbReference type="InterPro" id="IPR008010">
    <property type="entry name" value="Tatp1"/>
</dbReference>
<reference evidence="8 9" key="1">
    <citation type="journal article" date="2017" name="Mol. Ecol.">
        <title>Comparative and population genomic landscape of Phellinus noxius: A hypervariable fungus causing root rot in trees.</title>
        <authorList>
            <person name="Chung C.L."/>
            <person name="Lee T.J."/>
            <person name="Akiba M."/>
            <person name="Lee H.H."/>
            <person name="Kuo T.H."/>
            <person name="Liu D."/>
            <person name="Ke H.M."/>
            <person name="Yokoi T."/>
            <person name="Roa M.B."/>
            <person name="Lu M.J."/>
            <person name="Chang Y.Y."/>
            <person name="Ann P.J."/>
            <person name="Tsai J.N."/>
            <person name="Chen C.Y."/>
            <person name="Tzean S.S."/>
            <person name="Ota Y."/>
            <person name="Hattori T."/>
            <person name="Sahashi N."/>
            <person name="Liou R.F."/>
            <person name="Kikuchi T."/>
            <person name="Tsai I.J."/>
        </authorList>
    </citation>
    <scope>NUCLEOTIDE SEQUENCE [LARGE SCALE GENOMIC DNA]</scope>
    <source>
        <strain evidence="8 9">FFPRI411160</strain>
    </source>
</reference>
<evidence type="ECO:0000256" key="2">
    <source>
        <dbReference type="ARBA" id="ARBA00008803"/>
    </source>
</evidence>
<dbReference type="AlphaFoldDB" id="A0A286UG91"/>
<evidence type="ECO:0000256" key="1">
    <source>
        <dbReference type="ARBA" id="ARBA00004141"/>
    </source>
</evidence>
<feature type="region of interest" description="Disordered" evidence="6">
    <location>
        <begin position="20"/>
        <end position="69"/>
    </location>
</feature>
<dbReference type="FunCoup" id="A0A286UG91">
    <property type="interactions" value="59"/>
</dbReference>
<evidence type="ECO:0000256" key="4">
    <source>
        <dbReference type="ARBA" id="ARBA00022989"/>
    </source>
</evidence>
<keyword evidence="3 7" id="KW-0812">Transmembrane</keyword>
<comment type="similarity">
    <text evidence="2">Belongs to the TAPT1 family.</text>
</comment>
<sequence>MPDPAHLRHARLSRRASAMANLHSMARKSSAYGLHSPTSSKRHSSDPMSSEAHVKEESDLYSDGSDTDYGAETFTVKKEEQSPSPSLLTERHTLNTHHHEDTLAYASLPSSPLMETPTPSSPPPVDLDSKYLQDRSHYVPFSLWDYLREELLATDFDSHQELKWERVSNFLSIPLAVEKILGFGFILCFDSFLYTFTILPIRCILAVYHALSILFTKASLPPSQKADLLRVLLLIVSILILIPLTDASKIYHSIRGQETIKLYVIFNALEIADRLLSSFGQDILDCVFSRSTLLLLSRKSTLSSQTLRPFLYFFISTLYIVSHTLVLVYQLMALNVAVNSYDHALLTLLVSNQFVEIKGSVFKKFEKDNLFQITCADIVERFTLALMLTTVGLRNLIEMYGSEFDFSEGIVLPKSFGWFREGHFVWTILYPVLTVLLSEQVVDWFKHAFITKFNHIRPSVYERYMDVLCLDLANGSAIGRRSARKHSYVDQSPIVARRLGFPALPLAVLAALIGSQSAGIVISSYTLSPISIAETILDKAKWIVVGIIGWICCVVIKIIIGVNLVSFATQRRAGMEDREQEDKVNDFGRDPIGEGKDEREYNRELKTLLNYKGNDATKLPDIGEKKSGAEGETRKRPKLEELTRFTMVKRIW</sequence>
<name>A0A286UG91_9AGAM</name>
<feature type="transmembrane region" description="Helical" evidence="7">
    <location>
        <begin position="542"/>
        <end position="565"/>
    </location>
</feature>
<dbReference type="GO" id="GO:0005789">
    <property type="term" value="C:endoplasmic reticulum membrane"/>
    <property type="evidence" value="ECO:0007669"/>
    <property type="project" value="TreeGrafter"/>
</dbReference>
<evidence type="ECO:0000313" key="8">
    <source>
        <dbReference type="EMBL" id="PAV18620.1"/>
    </source>
</evidence>